<feature type="compositionally biased region" description="Low complexity" evidence="1">
    <location>
        <begin position="1391"/>
        <end position="1400"/>
    </location>
</feature>
<feature type="compositionally biased region" description="Basic and acidic residues" evidence="1">
    <location>
        <begin position="613"/>
        <end position="627"/>
    </location>
</feature>
<feature type="compositionally biased region" description="Polar residues" evidence="1">
    <location>
        <begin position="1126"/>
        <end position="1135"/>
    </location>
</feature>
<feature type="compositionally biased region" description="Polar residues" evidence="1">
    <location>
        <begin position="898"/>
        <end position="910"/>
    </location>
</feature>
<name>A0AAN9YNI3_9PEZI</name>
<feature type="compositionally biased region" description="Basic and acidic residues" evidence="1">
    <location>
        <begin position="846"/>
        <end position="855"/>
    </location>
</feature>
<feature type="compositionally biased region" description="Polar residues" evidence="1">
    <location>
        <begin position="116"/>
        <end position="146"/>
    </location>
</feature>
<feature type="compositionally biased region" description="Basic and acidic residues" evidence="1">
    <location>
        <begin position="1161"/>
        <end position="1173"/>
    </location>
</feature>
<feature type="compositionally biased region" description="Polar residues" evidence="1">
    <location>
        <begin position="936"/>
        <end position="969"/>
    </location>
</feature>
<feature type="compositionally biased region" description="Polar residues" evidence="1">
    <location>
        <begin position="865"/>
        <end position="875"/>
    </location>
</feature>
<feature type="compositionally biased region" description="Polar residues" evidence="1">
    <location>
        <begin position="1026"/>
        <end position="1035"/>
    </location>
</feature>
<comment type="caution">
    <text evidence="2">The sequence shown here is derived from an EMBL/GenBank/DDBJ whole genome shotgun (WGS) entry which is preliminary data.</text>
</comment>
<evidence type="ECO:0000256" key="1">
    <source>
        <dbReference type="SAM" id="MobiDB-lite"/>
    </source>
</evidence>
<feature type="compositionally biased region" description="Low complexity" evidence="1">
    <location>
        <begin position="520"/>
        <end position="530"/>
    </location>
</feature>
<evidence type="ECO:0000313" key="3">
    <source>
        <dbReference type="Proteomes" id="UP001320420"/>
    </source>
</evidence>
<feature type="compositionally biased region" description="Basic and acidic residues" evidence="1">
    <location>
        <begin position="922"/>
        <end position="935"/>
    </location>
</feature>
<feature type="compositionally biased region" description="Low complexity" evidence="1">
    <location>
        <begin position="659"/>
        <end position="676"/>
    </location>
</feature>
<feature type="compositionally biased region" description="Polar residues" evidence="1">
    <location>
        <begin position="378"/>
        <end position="396"/>
    </location>
</feature>
<evidence type="ECO:0000313" key="2">
    <source>
        <dbReference type="EMBL" id="KAK7752568.1"/>
    </source>
</evidence>
<gene>
    <name evidence="2" type="ORF">SLS62_005536</name>
</gene>
<feature type="compositionally biased region" description="Polar residues" evidence="1">
    <location>
        <begin position="307"/>
        <end position="317"/>
    </location>
</feature>
<feature type="compositionally biased region" description="Basic residues" evidence="1">
    <location>
        <begin position="1545"/>
        <end position="1563"/>
    </location>
</feature>
<reference evidence="2 3" key="1">
    <citation type="submission" date="2024-02" db="EMBL/GenBank/DDBJ databases">
        <title>De novo assembly and annotation of 12 fungi associated with fruit tree decline syndrome in Ontario, Canada.</title>
        <authorList>
            <person name="Sulman M."/>
            <person name="Ellouze W."/>
            <person name="Ilyukhin E."/>
        </authorList>
    </citation>
    <scope>NUCLEOTIDE SEQUENCE [LARGE SCALE GENOMIC DNA]</scope>
    <source>
        <strain evidence="2 3">M11/M66-122</strain>
    </source>
</reference>
<feature type="region of interest" description="Disordered" evidence="1">
    <location>
        <begin position="806"/>
        <end position="992"/>
    </location>
</feature>
<feature type="compositionally biased region" description="Polar residues" evidence="1">
    <location>
        <begin position="287"/>
        <end position="299"/>
    </location>
</feature>
<feature type="compositionally biased region" description="Low complexity" evidence="1">
    <location>
        <begin position="437"/>
        <end position="448"/>
    </location>
</feature>
<feature type="compositionally biased region" description="Low complexity" evidence="1">
    <location>
        <begin position="1509"/>
        <end position="1520"/>
    </location>
</feature>
<feature type="compositionally biased region" description="Polar residues" evidence="1">
    <location>
        <begin position="256"/>
        <end position="266"/>
    </location>
</feature>
<feature type="compositionally biased region" description="Acidic residues" evidence="1">
    <location>
        <begin position="715"/>
        <end position="726"/>
    </location>
</feature>
<feature type="region of interest" description="Disordered" evidence="1">
    <location>
        <begin position="1026"/>
        <end position="1097"/>
    </location>
</feature>
<feature type="compositionally biased region" description="Polar residues" evidence="1">
    <location>
        <begin position="1639"/>
        <end position="1652"/>
    </location>
</feature>
<dbReference type="Proteomes" id="UP001320420">
    <property type="component" value="Unassembled WGS sequence"/>
</dbReference>
<feature type="compositionally biased region" description="Basic and acidic residues" evidence="1">
    <location>
        <begin position="1412"/>
        <end position="1421"/>
    </location>
</feature>
<feature type="compositionally biased region" description="Low complexity" evidence="1">
    <location>
        <begin position="205"/>
        <end position="221"/>
    </location>
</feature>
<feature type="region of interest" description="Disordered" evidence="1">
    <location>
        <begin position="278"/>
        <end position="467"/>
    </location>
</feature>
<organism evidence="2 3">
    <name type="scientific">Diatrype stigma</name>
    <dbReference type="NCBI Taxonomy" id="117547"/>
    <lineage>
        <taxon>Eukaryota</taxon>
        <taxon>Fungi</taxon>
        <taxon>Dikarya</taxon>
        <taxon>Ascomycota</taxon>
        <taxon>Pezizomycotina</taxon>
        <taxon>Sordariomycetes</taxon>
        <taxon>Xylariomycetidae</taxon>
        <taxon>Xylariales</taxon>
        <taxon>Diatrypaceae</taxon>
        <taxon>Diatrype</taxon>
    </lineage>
</organism>
<accession>A0AAN9YNI3</accession>
<keyword evidence="3" id="KW-1185">Reference proteome</keyword>
<proteinExistence type="predicted"/>
<feature type="region of interest" description="Disordered" evidence="1">
    <location>
        <begin position="520"/>
        <end position="541"/>
    </location>
</feature>
<sequence length="1652" mass="176671">MSTLPKVTPQPLSAPLSVRAAVYNHDLLGNKESQPLVSLRLRSSSSSTFADLAASVIDRYDKLRPGNGHRSEIGAILDEKNCSFDMEDPIDIIHPNELVRFILARPVDVEGIVSSPNTVQQTRPSFEGQSGQPSAKSVTITSTASGKNMGDGTAHFPQKPPQLPPARKGSSDPIEVDSHGTPIPPKKSPGDELRITAATPVEALSRSSQIPSSPIRPARPAVKSTALARQHPPKRAKSVVQHLRESSTMRLPRTGTPITESNQAPSTLLSADTSIATPTAPARHSAHTSTIQTPPQAQRKTAVPVARSSQVTTSSNRGRSDPYEVPSDDEVNDLPIRKLSSKITPRSVIGSAKHIKQEANAAPDRTQTPGSKVLPTTPAGQSITPNAKRTPGSSARTPKPIPDDAEIVSLLDSSNTDESRRKSLKQIAEGAPTISLSDSQSDTQSTSDEINEGPKHTAGGNAASAQISEKALGKRSHHSVNDHVDIINQQDLKPITESPKPILARNARGIVAVYRKGEASSSPAAAGGSPFLKASPRRTRQVTKQIEETQKAQNLQKNPVPEARPFLRGMETKQPRSAKPSHKSPETVIEHVKSKMEVKFGKKAEPPIPDAFFAERKNSDDEYRDYSSDEGAGYLAKGGTREPSIKPRNRRWSTASTHSGKGSRLRSLSQSSSQGGVTPMNTLKSAAQDEKPLQSTQKFHRGYPKRIREKFSDASDSEDSEVEDGVGESHGNKATRRQVEPIVRKSWWNPMDWISKFETTFRCHSTEVDSQAVADGPFQGYIPFGSGAGTYLPGYRPPTDEKLSRAERTAVPKYASSDVVPDDSTTGGSDIDDNVSELSGTDGDGPEAKPVRSENKNQLGEVVLTGNTTGGSIDTCNAVVPGRGHDGFKPRLGMSRVIPSSQTPDPSVTSAEEDIEDVPSPLRDRIAERAERLDRTTQYVLTGTPNPRHPPSNTHAPSNATDSPSQRLPSNLAPATTPAIIESPPTGVSETTSVQIAQQLTQDSQFDQDNAPPSNQELGILLSSSPVRASHQRTATPMKAKAKASRFSVGPDHDDALTVSSTEPSAGIPAHLPPKTPPKGQRSVPRTPPAVVASPSLENPSPSANFILNGIAHRRSIRLMAGSSATRPSYLTTGPQGIVTAPEKVAGGTPSKPARKGSAIPKDEKALSPEDNRAGASSHRATSISVELPSIPADKQAEYAAVTPGAVTPAAMTPERKPTKTLHPLKSFKEINENSSGVSTPQPHDVADEALEYVLRESPKWLNNITQVDPDTSVMPGGVSSSASAARVRKLRGAKNKNNDLAGPGQQLSETVEHPASSVPLPVTPVFPDLTGGKTSQRAPSSKKRKRDSITLKDVPLPLELPAPKSTNKRSGVGNKKNRSEDNTEPRTDVQDQVLMDVVVEAPSTPAITKDLGSERMKKSDNSAVLLSDKKEPLSSRKLNKGKRQEHVQTPEPENGSELDIKVSQDDNHEVDEGGNDVAEDNGPPKKKARFNRIVKNERRRLQQQAMPANSNGNTNANANVGLHPPASTTLLAGAPSSPAQQKGGKNKKRNKHKNRNRNHHNGSSRGSYSGVDGNGGVFAARNKASSPLVRARLRASASPMGLKAAAGKWTTEPRMISKSRSGSRPRSVSRPRTIITPPATSRPSSPESMRA</sequence>
<feature type="region of interest" description="Disordered" evidence="1">
    <location>
        <begin position="116"/>
        <end position="266"/>
    </location>
</feature>
<protein>
    <submittedName>
        <fullName evidence="2">Uncharacterized protein</fullName>
    </submittedName>
</protein>
<feature type="compositionally biased region" description="Basic residues" evidence="1">
    <location>
        <begin position="698"/>
        <end position="708"/>
    </location>
</feature>
<dbReference type="EMBL" id="JAKJXP020000037">
    <property type="protein sequence ID" value="KAK7752568.1"/>
    <property type="molecule type" value="Genomic_DNA"/>
</dbReference>
<feature type="region of interest" description="Disordered" evidence="1">
    <location>
        <begin position="1126"/>
        <end position="1183"/>
    </location>
</feature>
<feature type="region of interest" description="Disordered" evidence="1">
    <location>
        <begin position="611"/>
        <end position="737"/>
    </location>
</feature>
<feature type="compositionally biased region" description="Basic and acidic residues" evidence="1">
    <location>
        <begin position="1378"/>
        <end position="1390"/>
    </location>
</feature>
<feature type="region of interest" description="Disordered" evidence="1">
    <location>
        <begin position="1595"/>
        <end position="1652"/>
    </location>
</feature>
<feature type="region of interest" description="Disordered" evidence="1">
    <location>
        <begin position="1267"/>
        <end position="1575"/>
    </location>
</feature>
<feature type="compositionally biased region" description="Basic and acidic residues" evidence="1">
    <location>
        <begin position="1459"/>
        <end position="1472"/>
    </location>
</feature>